<accession>A0ABW5LBE1</accession>
<reference evidence="2" key="1">
    <citation type="journal article" date="2019" name="Int. J. Syst. Evol. Microbiol.">
        <title>The Global Catalogue of Microorganisms (GCM) 10K type strain sequencing project: providing services to taxonomists for standard genome sequencing and annotation.</title>
        <authorList>
            <consortium name="The Broad Institute Genomics Platform"/>
            <consortium name="The Broad Institute Genome Sequencing Center for Infectious Disease"/>
            <person name="Wu L."/>
            <person name="Ma J."/>
        </authorList>
    </citation>
    <scope>NUCLEOTIDE SEQUENCE [LARGE SCALE GENOMIC DNA]</scope>
    <source>
        <strain evidence="2">KCTC 52274</strain>
    </source>
</reference>
<sequence>MKSTVFETSLQSTHSILIPTEIAEPFISQNHKRVVVRIQFQNASVRFHAALQKRKELFFVMFSKKIKNNLVYFQVIIFRFNCLKILQNMV</sequence>
<name>A0ABW5LBE1_9FLAO</name>
<evidence type="ECO:0000313" key="2">
    <source>
        <dbReference type="Proteomes" id="UP001597319"/>
    </source>
</evidence>
<evidence type="ECO:0000313" key="1">
    <source>
        <dbReference type="EMBL" id="MFD2561454.1"/>
    </source>
</evidence>
<dbReference type="EMBL" id="JBHULE010000002">
    <property type="protein sequence ID" value="MFD2561454.1"/>
    <property type="molecule type" value="Genomic_DNA"/>
</dbReference>
<dbReference type="Proteomes" id="UP001597319">
    <property type="component" value="Unassembled WGS sequence"/>
</dbReference>
<dbReference type="RefSeq" id="WP_378289168.1">
    <property type="nucleotide sequence ID" value="NZ_JBHULE010000002.1"/>
</dbReference>
<organism evidence="1 2">
    <name type="scientific">Aquimarina rubra</name>
    <dbReference type="NCBI Taxonomy" id="1920033"/>
    <lineage>
        <taxon>Bacteria</taxon>
        <taxon>Pseudomonadati</taxon>
        <taxon>Bacteroidota</taxon>
        <taxon>Flavobacteriia</taxon>
        <taxon>Flavobacteriales</taxon>
        <taxon>Flavobacteriaceae</taxon>
        <taxon>Aquimarina</taxon>
    </lineage>
</organism>
<gene>
    <name evidence="1" type="ORF">ACFSR1_02155</name>
</gene>
<proteinExistence type="predicted"/>
<comment type="caution">
    <text evidence="1">The sequence shown here is derived from an EMBL/GenBank/DDBJ whole genome shotgun (WGS) entry which is preliminary data.</text>
</comment>
<protein>
    <submittedName>
        <fullName evidence="1">Uncharacterized protein</fullName>
    </submittedName>
</protein>
<keyword evidence="2" id="KW-1185">Reference proteome</keyword>